<feature type="transmembrane region" description="Helical" evidence="1">
    <location>
        <begin position="181"/>
        <end position="201"/>
    </location>
</feature>
<dbReference type="InterPro" id="IPR001680">
    <property type="entry name" value="WD40_rpt"/>
</dbReference>
<dbReference type="InterPro" id="IPR042411">
    <property type="entry name" value="WDR27"/>
</dbReference>
<evidence type="ECO:0000313" key="3">
    <source>
        <dbReference type="Proteomes" id="UP000264840"/>
    </source>
</evidence>
<evidence type="ECO:0000313" key="2">
    <source>
        <dbReference type="Ensembl" id="ENSHBUP00000026525.1"/>
    </source>
</evidence>
<keyword evidence="1" id="KW-0472">Membrane</keyword>
<organism evidence="2 3">
    <name type="scientific">Haplochromis burtoni</name>
    <name type="common">Burton's mouthbrooder</name>
    <name type="synonym">Chromis burtoni</name>
    <dbReference type="NCBI Taxonomy" id="8153"/>
    <lineage>
        <taxon>Eukaryota</taxon>
        <taxon>Metazoa</taxon>
        <taxon>Chordata</taxon>
        <taxon>Craniata</taxon>
        <taxon>Vertebrata</taxon>
        <taxon>Euteleostomi</taxon>
        <taxon>Actinopterygii</taxon>
        <taxon>Neopterygii</taxon>
        <taxon>Teleostei</taxon>
        <taxon>Neoteleostei</taxon>
        <taxon>Acanthomorphata</taxon>
        <taxon>Ovalentaria</taxon>
        <taxon>Cichlomorphae</taxon>
        <taxon>Cichliformes</taxon>
        <taxon>Cichlidae</taxon>
        <taxon>African cichlids</taxon>
        <taxon>Pseudocrenilabrinae</taxon>
        <taxon>Haplochromini</taxon>
        <taxon>Haplochromis</taxon>
    </lineage>
</organism>
<keyword evidence="1" id="KW-0812">Transmembrane</keyword>
<keyword evidence="3" id="KW-1185">Reference proteome</keyword>
<reference evidence="2" key="2">
    <citation type="submission" date="2025-09" db="UniProtKB">
        <authorList>
            <consortium name="Ensembl"/>
        </authorList>
    </citation>
    <scope>IDENTIFICATION</scope>
</reference>
<dbReference type="STRING" id="8153.ENSHBUP00000026525"/>
<dbReference type="Gene3D" id="2.130.10.10">
    <property type="entry name" value="YVTN repeat-like/Quinoprotein amine dehydrogenase"/>
    <property type="match status" value="1"/>
</dbReference>
<dbReference type="InterPro" id="IPR036322">
    <property type="entry name" value="WD40_repeat_dom_sf"/>
</dbReference>
<proteinExistence type="predicted"/>
<evidence type="ECO:0000256" key="1">
    <source>
        <dbReference type="SAM" id="Phobius"/>
    </source>
</evidence>
<sequence length="205" mass="22963">PLEVLSFIISTNLYFWHPDIVLVCGSDRSIQVFDMNKGTVASEVPDAHSRAIHCITQNKGSAFSSQAPDSYNLFLTSAVTDGMKIWDLRTLRCVRRYENHVNRCQPCSSAVSPCGRFIATGSEDNCAYVYDIRSSNYLHRLQNYSDTVLNVAFNPATPQIDYFNPAEVPVYLVLTYTLLRLSRFVCVCGIACLPICGLIFVSQKQ</sequence>
<accession>A0A3Q2WM23</accession>
<keyword evidence="1" id="KW-1133">Transmembrane helix</keyword>
<reference evidence="2" key="1">
    <citation type="submission" date="2025-08" db="UniProtKB">
        <authorList>
            <consortium name="Ensembl"/>
        </authorList>
    </citation>
    <scope>IDENTIFICATION</scope>
</reference>
<dbReference type="Proteomes" id="UP000264840">
    <property type="component" value="Unplaced"/>
</dbReference>
<dbReference type="AlphaFoldDB" id="A0A3Q2WM23"/>
<dbReference type="PANTHER" id="PTHR44525">
    <property type="entry name" value="WD REPEAT-CONTAINING PROTEIN 27"/>
    <property type="match status" value="1"/>
</dbReference>
<dbReference type="Ensembl" id="ENSHBUT00000003121.1">
    <property type="protein sequence ID" value="ENSHBUP00000026525.1"/>
    <property type="gene ID" value="ENSHBUG00000009241.1"/>
</dbReference>
<dbReference type="SMART" id="SM00320">
    <property type="entry name" value="WD40"/>
    <property type="match status" value="2"/>
</dbReference>
<dbReference type="Pfam" id="PF00400">
    <property type="entry name" value="WD40"/>
    <property type="match status" value="1"/>
</dbReference>
<name>A0A3Q2WM23_HAPBU</name>
<dbReference type="InterPro" id="IPR015943">
    <property type="entry name" value="WD40/YVTN_repeat-like_dom_sf"/>
</dbReference>
<protein>
    <submittedName>
        <fullName evidence="2">Uncharacterized protein</fullName>
    </submittedName>
</protein>
<dbReference type="GeneTree" id="ENSGT00390000012017"/>
<dbReference type="OMA" id="HACSSAI"/>
<dbReference type="PANTHER" id="PTHR44525:SF1">
    <property type="entry name" value="WD REPEAT-CONTAINING PROTEIN 27"/>
    <property type="match status" value="1"/>
</dbReference>
<dbReference type="SUPFAM" id="SSF50978">
    <property type="entry name" value="WD40 repeat-like"/>
    <property type="match status" value="1"/>
</dbReference>